<name>A0A5A7PK20_STRAF</name>
<evidence type="ECO:0000313" key="2">
    <source>
        <dbReference type="Proteomes" id="UP000325081"/>
    </source>
</evidence>
<reference evidence="2" key="1">
    <citation type="journal article" date="2019" name="Curr. Biol.">
        <title>Genome Sequence of Striga asiatica Provides Insight into the Evolution of Plant Parasitism.</title>
        <authorList>
            <person name="Yoshida S."/>
            <person name="Kim S."/>
            <person name="Wafula E.K."/>
            <person name="Tanskanen J."/>
            <person name="Kim Y.M."/>
            <person name="Honaas L."/>
            <person name="Yang Z."/>
            <person name="Spallek T."/>
            <person name="Conn C.E."/>
            <person name="Ichihashi Y."/>
            <person name="Cheong K."/>
            <person name="Cui S."/>
            <person name="Der J.P."/>
            <person name="Gundlach H."/>
            <person name="Jiao Y."/>
            <person name="Hori C."/>
            <person name="Ishida J.K."/>
            <person name="Kasahara H."/>
            <person name="Kiba T."/>
            <person name="Kim M.S."/>
            <person name="Koo N."/>
            <person name="Laohavisit A."/>
            <person name="Lee Y.H."/>
            <person name="Lumba S."/>
            <person name="McCourt P."/>
            <person name="Mortimer J.C."/>
            <person name="Mutuku J.M."/>
            <person name="Nomura T."/>
            <person name="Sasaki-Sekimoto Y."/>
            <person name="Seto Y."/>
            <person name="Wang Y."/>
            <person name="Wakatake T."/>
            <person name="Sakakibara H."/>
            <person name="Demura T."/>
            <person name="Yamaguchi S."/>
            <person name="Yoneyama K."/>
            <person name="Manabe R.I."/>
            <person name="Nelson D.C."/>
            <person name="Schulman A.H."/>
            <person name="Timko M.P."/>
            <person name="dePamphilis C.W."/>
            <person name="Choi D."/>
            <person name="Shirasu K."/>
        </authorList>
    </citation>
    <scope>NUCLEOTIDE SEQUENCE [LARGE SCALE GENOMIC DNA]</scope>
    <source>
        <strain evidence="2">cv. UVA1</strain>
    </source>
</reference>
<proteinExistence type="predicted"/>
<protein>
    <submittedName>
        <fullName evidence="1">Interferon-related developmental regulator family protein</fullName>
    </submittedName>
</protein>
<dbReference type="AlphaFoldDB" id="A0A5A7PK20"/>
<dbReference type="Proteomes" id="UP000325081">
    <property type="component" value="Unassembled WGS sequence"/>
</dbReference>
<comment type="caution">
    <text evidence="1">The sequence shown here is derived from an EMBL/GenBank/DDBJ whole genome shotgun (WGS) entry which is preliminary data.</text>
</comment>
<organism evidence="1 2">
    <name type="scientific">Striga asiatica</name>
    <name type="common">Asiatic witchweed</name>
    <name type="synonym">Buchnera asiatica</name>
    <dbReference type="NCBI Taxonomy" id="4170"/>
    <lineage>
        <taxon>Eukaryota</taxon>
        <taxon>Viridiplantae</taxon>
        <taxon>Streptophyta</taxon>
        <taxon>Embryophyta</taxon>
        <taxon>Tracheophyta</taxon>
        <taxon>Spermatophyta</taxon>
        <taxon>Magnoliopsida</taxon>
        <taxon>eudicotyledons</taxon>
        <taxon>Gunneridae</taxon>
        <taxon>Pentapetalae</taxon>
        <taxon>asterids</taxon>
        <taxon>lamiids</taxon>
        <taxon>Lamiales</taxon>
        <taxon>Orobanchaceae</taxon>
        <taxon>Buchnereae</taxon>
        <taxon>Striga</taxon>
    </lineage>
</organism>
<dbReference type="EMBL" id="BKCP01004661">
    <property type="protein sequence ID" value="GER33084.1"/>
    <property type="molecule type" value="Genomic_DNA"/>
</dbReference>
<keyword evidence="2" id="KW-1185">Reference proteome</keyword>
<sequence length="155" mass="16895">MRAGSVLASPSRCFATLLYKCLNSIKKGTSKEIVLASHALVYCTARAVPIVGIGAFLWRVGRVIVHNNVRLRFCVSSVRVPIGLKSESKAADSGPANDVDLEGGQEAVGRRSNPNWLPIFPWSIMIFTGRQSPGLNRNNDATKFYHVDKPNDNGI</sequence>
<gene>
    <name evidence="1" type="ORF">STAS_09191</name>
</gene>
<evidence type="ECO:0000313" key="1">
    <source>
        <dbReference type="EMBL" id="GER33084.1"/>
    </source>
</evidence>
<accession>A0A5A7PK20</accession>